<dbReference type="PANTHER" id="PTHR31001">
    <property type="entry name" value="UNCHARACTERIZED TRANSCRIPTIONAL REGULATORY PROTEIN"/>
    <property type="match status" value="1"/>
</dbReference>
<evidence type="ECO:0000313" key="7">
    <source>
        <dbReference type="Proteomes" id="UP000073492"/>
    </source>
</evidence>
<feature type="region of interest" description="Disordered" evidence="4">
    <location>
        <begin position="78"/>
        <end position="106"/>
    </location>
</feature>
<dbReference type="InterPro" id="IPR050613">
    <property type="entry name" value="Sec_Metabolite_Reg"/>
</dbReference>
<keyword evidence="7" id="KW-1185">Reference proteome</keyword>
<reference evidence="6 7" key="1">
    <citation type="submission" date="2015-07" db="EMBL/GenBank/DDBJ databases">
        <title>Comparative genomics of the Sigatoka disease complex on banana suggests a link between parallel evolutionary changes in Pseudocercospora fijiensis and Pseudocercospora eumusae and increased virulence on the banana host.</title>
        <authorList>
            <person name="Chang T.-C."/>
            <person name="Salvucci A."/>
            <person name="Crous P.W."/>
            <person name="Stergiopoulos I."/>
        </authorList>
    </citation>
    <scope>NUCLEOTIDE SEQUENCE [LARGE SCALE GENOMIC DNA]</scope>
    <source>
        <strain evidence="6 7">CBS 116634</strain>
    </source>
</reference>
<keyword evidence="2" id="KW-0479">Metal-binding</keyword>
<dbReference type="GO" id="GO:0005634">
    <property type="term" value="C:nucleus"/>
    <property type="evidence" value="ECO:0007669"/>
    <property type="project" value="UniProtKB-SubCell"/>
</dbReference>
<gene>
    <name evidence="6" type="ORF">AC579_3899</name>
</gene>
<dbReference type="GO" id="GO:0006351">
    <property type="term" value="P:DNA-templated transcription"/>
    <property type="evidence" value="ECO:0007669"/>
    <property type="project" value="InterPro"/>
</dbReference>
<feature type="region of interest" description="Disordered" evidence="4">
    <location>
        <begin position="566"/>
        <end position="621"/>
    </location>
</feature>
<sequence>MKVSILPFRSRADMDQYLELQRRKILASRNQPYQVQSNVVAVREPTRKSHSPTPPGEDSIKIQALEDELRKLAERLVAVEARPESRNDSPTKQTREKEDATAKLRRRSSSVASFVAVEPTIPEVEEATSTPEKRASGSNFPFHFENNARAKTQQQHLTPQRLWAMWQQYKSSVDPLLKLIHVSAVQHLFLSTDEEQKQSSLDAEALKYAICFAAAASLEQSAPDASSCPSARPLSSTYACSLENTLAKSGFMSKPTIQAVQALAIYLITGQHFLDANYVWCLNAIVVRLALKLKINRDPETQGLSFLDCEYRRRLWWHICSLDARVAEVNGTDPLIYERQCTSRFPVGIQDSEFDSLQDLDAKRNSQTHTPDMFFALLRFETTYYMRTVLYSDDFMEDNGWPILPTDGKLSIIESLEKILDEKYWRRCQCSSSVCRLAIASSKTTVARLKLSAIMSGQDLTHLSTQEMEEVLSASASVLENLRTIREEPGLSRWTWLCPAYAEWDAVSVCLAALLLSRWRSKAVIRASTAVNAFFVAWKESSYNPELYKRWNKLENLKLKIEKLQRHQSSSPLRDPSNSSAYSSTASLTAPNEQRRGSTTPNSPSPLSPAHSKVGSVSSKSTGSVRSAFEDQNWPLSNALGHEDVQYDLKLFALMI</sequence>
<protein>
    <recommendedName>
        <fullName evidence="5">Xylanolytic transcriptional activator regulatory domain-containing protein</fullName>
    </recommendedName>
</protein>
<comment type="subcellular location">
    <subcellularLocation>
        <location evidence="1">Nucleus</location>
    </subcellularLocation>
</comment>
<evidence type="ECO:0000256" key="1">
    <source>
        <dbReference type="ARBA" id="ARBA00004123"/>
    </source>
</evidence>
<evidence type="ECO:0000256" key="4">
    <source>
        <dbReference type="SAM" id="MobiDB-lite"/>
    </source>
</evidence>
<proteinExistence type="predicted"/>
<feature type="compositionally biased region" description="Low complexity" evidence="4">
    <location>
        <begin position="608"/>
        <end position="621"/>
    </location>
</feature>
<evidence type="ECO:0000259" key="5">
    <source>
        <dbReference type="SMART" id="SM00906"/>
    </source>
</evidence>
<dbReference type="AlphaFoldDB" id="A0A139I3I4"/>
<feature type="compositionally biased region" description="Basic and acidic residues" evidence="4">
    <location>
        <begin position="81"/>
        <end position="102"/>
    </location>
</feature>
<feature type="domain" description="Xylanolytic transcriptional activator regulatory" evidence="5">
    <location>
        <begin position="279"/>
        <end position="352"/>
    </location>
</feature>
<dbReference type="EMBL" id="LFZO01000371">
    <property type="protein sequence ID" value="KXT09122.1"/>
    <property type="molecule type" value="Genomic_DNA"/>
</dbReference>
<dbReference type="GO" id="GO:0003677">
    <property type="term" value="F:DNA binding"/>
    <property type="evidence" value="ECO:0007669"/>
    <property type="project" value="InterPro"/>
</dbReference>
<feature type="compositionally biased region" description="Low complexity" evidence="4">
    <location>
        <begin position="569"/>
        <end position="590"/>
    </location>
</feature>
<dbReference type="CDD" id="cd12148">
    <property type="entry name" value="fungal_TF_MHR"/>
    <property type="match status" value="1"/>
</dbReference>
<comment type="caution">
    <text evidence="6">The sequence shown here is derived from an EMBL/GenBank/DDBJ whole genome shotgun (WGS) entry which is preliminary data.</text>
</comment>
<dbReference type="Proteomes" id="UP000073492">
    <property type="component" value="Unassembled WGS sequence"/>
</dbReference>
<evidence type="ECO:0000256" key="3">
    <source>
        <dbReference type="ARBA" id="ARBA00023242"/>
    </source>
</evidence>
<evidence type="ECO:0000256" key="2">
    <source>
        <dbReference type="ARBA" id="ARBA00022723"/>
    </source>
</evidence>
<name>A0A139I3I4_9PEZI</name>
<keyword evidence="3" id="KW-0539">Nucleus</keyword>
<dbReference type="OrthoDB" id="435881at2759"/>
<dbReference type="PANTHER" id="PTHR31001:SF50">
    <property type="entry name" value="ZN(II)2CYS6 TRANSCRIPTION FACTOR (EUROFUNG)"/>
    <property type="match status" value="1"/>
</dbReference>
<dbReference type="InterPro" id="IPR007219">
    <property type="entry name" value="XnlR_reg_dom"/>
</dbReference>
<dbReference type="SMART" id="SM00906">
    <property type="entry name" value="Fungal_trans"/>
    <property type="match status" value="1"/>
</dbReference>
<evidence type="ECO:0000313" key="6">
    <source>
        <dbReference type="EMBL" id="KXT09122.1"/>
    </source>
</evidence>
<dbReference type="Pfam" id="PF04082">
    <property type="entry name" value="Fungal_trans"/>
    <property type="match status" value="1"/>
</dbReference>
<accession>A0A139I3I4</accession>
<dbReference type="STRING" id="113226.A0A139I3I4"/>
<dbReference type="GO" id="GO:0008270">
    <property type="term" value="F:zinc ion binding"/>
    <property type="evidence" value="ECO:0007669"/>
    <property type="project" value="InterPro"/>
</dbReference>
<organism evidence="6 7">
    <name type="scientific">Pseudocercospora musae</name>
    <dbReference type="NCBI Taxonomy" id="113226"/>
    <lineage>
        <taxon>Eukaryota</taxon>
        <taxon>Fungi</taxon>
        <taxon>Dikarya</taxon>
        <taxon>Ascomycota</taxon>
        <taxon>Pezizomycotina</taxon>
        <taxon>Dothideomycetes</taxon>
        <taxon>Dothideomycetidae</taxon>
        <taxon>Mycosphaerellales</taxon>
        <taxon>Mycosphaerellaceae</taxon>
        <taxon>Pseudocercospora</taxon>
    </lineage>
</organism>